<evidence type="ECO:0000313" key="3">
    <source>
        <dbReference type="EMBL" id="PWE16608.1"/>
    </source>
</evidence>
<organism evidence="3 4">
    <name type="scientific">Marinicauda salina</name>
    <dbReference type="NCBI Taxonomy" id="2135793"/>
    <lineage>
        <taxon>Bacteria</taxon>
        <taxon>Pseudomonadati</taxon>
        <taxon>Pseudomonadota</taxon>
        <taxon>Alphaproteobacteria</taxon>
        <taxon>Maricaulales</taxon>
        <taxon>Maricaulaceae</taxon>
        <taxon>Marinicauda</taxon>
    </lineage>
</organism>
<protein>
    <recommendedName>
        <fullName evidence="2">AsmA domain-containing protein</fullName>
    </recommendedName>
</protein>
<feature type="compositionally biased region" description="Acidic residues" evidence="1">
    <location>
        <begin position="653"/>
        <end position="681"/>
    </location>
</feature>
<evidence type="ECO:0000256" key="1">
    <source>
        <dbReference type="SAM" id="MobiDB-lite"/>
    </source>
</evidence>
<dbReference type="Pfam" id="PF05170">
    <property type="entry name" value="AsmA"/>
    <property type="match status" value="2"/>
</dbReference>
<dbReference type="PANTHER" id="PTHR30441">
    <property type="entry name" value="DUF748 DOMAIN-CONTAINING PROTEIN"/>
    <property type="match status" value="1"/>
</dbReference>
<accession>A0A2U2BRK5</accession>
<reference evidence="4" key="1">
    <citation type="submission" date="2018-05" db="EMBL/GenBank/DDBJ databases">
        <authorList>
            <person name="Liu B.-T."/>
        </authorList>
    </citation>
    <scope>NUCLEOTIDE SEQUENCE [LARGE SCALE GENOMIC DNA]</scope>
    <source>
        <strain evidence="4">WD6-1</strain>
    </source>
</reference>
<dbReference type="InterPro" id="IPR007844">
    <property type="entry name" value="AsmA"/>
</dbReference>
<gene>
    <name evidence="3" type="ORF">DDZ18_12650</name>
</gene>
<feature type="compositionally biased region" description="Acidic residues" evidence="1">
    <location>
        <begin position="703"/>
        <end position="715"/>
    </location>
</feature>
<proteinExistence type="predicted"/>
<dbReference type="EMBL" id="QEXV01000006">
    <property type="protein sequence ID" value="PWE16608.1"/>
    <property type="molecule type" value="Genomic_DNA"/>
</dbReference>
<sequence>MEIGMRRLLVIILVLVGVLVAVALLAPVLIPSDFLRDRLSAQSSERLGREVRLDGEVGLSILPRVQARAGQVSVANAEGFGEQPLAEMAEMRFTLALWPLLTRQIVIEEFVLVEPVIRLEQRGARNNWTFRETAAGAPAAPDGGFVRRPGALPFEASFGDVRIVDGALSYTADGETREVRDLDLQADLPSLDAPARLRGGFTADGEAIDFTLEAGSVRGLFEGARTPVALDLDSDMAEIAFDGALLESERFDYDGRADVSLALRRLARFLGSELPDGDGFRRFDADAEIAGRQGRITLSDAEIALDDIAAAGDLVINHGEGRPAVNAQLDIPALDLNPYLPAGGEDANSGAMEPWSDEPVDLGPLSLVDAAVDAAVGRLRVRDIEVTDVTLRAVLANGRLQADLEDFLLYGGRGSAVAVANTRSATPSFSLDAELDALDALPFLRAAANFERLEGLGSINLDLAASGASPAAIMDSISGQGGFSFEDGAIKGANLAQVVRTIQTAVETGELPSGFGERQQTDFTALAGTIAIENGLARNTDLLMLSPLLRVRGDGEVSLAEQRIDYRINPRAVGSLTGQGGDVDLQGLEVPIRIRGGFNDVSIGVDFEAVARDLVRARAGELIGGEAGQALGEGRSIEDVAAEALLDRLMGRDEDDASSETPGETEADTEPAAETDSEDPAIEVPGPARSILEGLLSGALGEEQPEETEEPPSDG</sequence>
<feature type="region of interest" description="Disordered" evidence="1">
    <location>
        <begin position="653"/>
        <end position="715"/>
    </location>
</feature>
<feature type="domain" description="AsmA" evidence="2">
    <location>
        <begin position="306"/>
        <end position="542"/>
    </location>
</feature>
<dbReference type="InterPro" id="IPR052894">
    <property type="entry name" value="AsmA-related"/>
</dbReference>
<evidence type="ECO:0000259" key="2">
    <source>
        <dbReference type="Pfam" id="PF05170"/>
    </source>
</evidence>
<name>A0A2U2BRK5_9PROT</name>
<feature type="compositionally biased region" description="Low complexity" evidence="1">
    <location>
        <begin position="692"/>
        <end position="702"/>
    </location>
</feature>
<keyword evidence="4" id="KW-1185">Reference proteome</keyword>
<evidence type="ECO:0000313" key="4">
    <source>
        <dbReference type="Proteomes" id="UP000245168"/>
    </source>
</evidence>
<dbReference type="AlphaFoldDB" id="A0A2U2BRK5"/>
<feature type="domain" description="AsmA" evidence="2">
    <location>
        <begin position="8"/>
        <end position="195"/>
    </location>
</feature>
<comment type="caution">
    <text evidence="3">The sequence shown here is derived from an EMBL/GenBank/DDBJ whole genome shotgun (WGS) entry which is preliminary data.</text>
</comment>
<dbReference type="PANTHER" id="PTHR30441:SF4">
    <property type="entry name" value="PROTEIN ASMA"/>
    <property type="match status" value="1"/>
</dbReference>
<dbReference type="Proteomes" id="UP000245168">
    <property type="component" value="Unassembled WGS sequence"/>
</dbReference>
<dbReference type="GO" id="GO:0090313">
    <property type="term" value="P:regulation of protein targeting to membrane"/>
    <property type="evidence" value="ECO:0007669"/>
    <property type="project" value="TreeGrafter"/>
</dbReference>
<dbReference type="GO" id="GO:0005886">
    <property type="term" value="C:plasma membrane"/>
    <property type="evidence" value="ECO:0007669"/>
    <property type="project" value="TreeGrafter"/>
</dbReference>